<dbReference type="Proteomes" id="UP001515500">
    <property type="component" value="Chromosome 19"/>
</dbReference>
<keyword evidence="3 5" id="KW-0863">Zinc-finger</keyword>
<evidence type="ECO:0000256" key="1">
    <source>
        <dbReference type="ARBA" id="ARBA00022723"/>
    </source>
</evidence>
<dbReference type="InterPro" id="IPR000571">
    <property type="entry name" value="Znf_CCCH"/>
</dbReference>
<feature type="zinc finger region" description="C3H1-type" evidence="5">
    <location>
        <begin position="86"/>
        <end position="114"/>
    </location>
</feature>
<evidence type="ECO:0000313" key="8">
    <source>
        <dbReference type="RefSeq" id="XP_039113751.1"/>
    </source>
</evidence>
<protein>
    <submittedName>
        <fullName evidence="8">Zinc finger CCCH domain-containing protein 28-like</fullName>
    </submittedName>
</protein>
<reference evidence="8" key="1">
    <citation type="submission" date="2025-08" db="UniProtKB">
        <authorList>
            <consortium name="RefSeq"/>
        </authorList>
    </citation>
    <scope>IDENTIFICATION</scope>
</reference>
<dbReference type="PANTHER" id="PTHR12547:SF18">
    <property type="entry name" value="PROTEIN TIS11"/>
    <property type="match status" value="1"/>
</dbReference>
<dbReference type="GO" id="GO:0010468">
    <property type="term" value="P:regulation of gene expression"/>
    <property type="evidence" value="ECO:0007669"/>
    <property type="project" value="UniProtKB-ARBA"/>
</dbReference>
<dbReference type="AlphaFoldDB" id="A0AB40AFR3"/>
<dbReference type="Pfam" id="PF00642">
    <property type="entry name" value="zf-CCCH"/>
    <property type="match status" value="2"/>
</dbReference>
<dbReference type="PROSITE" id="PS50103">
    <property type="entry name" value="ZF_C3H1"/>
    <property type="match status" value="2"/>
</dbReference>
<dbReference type="GO" id="GO:0008270">
    <property type="term" value="F:zinc ion binding"/>
    <property type="evidence" value="ECO:0007669"/>
    <property type="project" value="UniProtKB-KW"/>
</dbReference>
<evidence type="ECO:0000256" key="3">
    <source>
        <dbReference type="ARBA" id="ARBA00022771"/>
    </source>
</evidence>
<sequence>MDPNHFNQPFAFNHHQQFYNNNPQQTILTGDNMHNNLTATGNYGGLHRTPAPPFRPPSTTMEVAGNNTARFPPQLPNNTKKQRNSFYKTGLCNKFQQYGTCPYGDTCTFAHGFAELRKPNPNPNPNPNRNSNSGLCFSFMRTGFCSNGNTCRYSHMRPQPDFAPRVPFNPRPSLMMNHAHPLTSGEAVVVPMGIQNTGVSTMNINPNPSTEIKNSSNPSRKIKNGVKRSLLFKTGRKIVNIYADWTH</sequence>
<evidence type="ECO:0000256" key="4">
    <source>
        <dbReference type="ARBA" id="ARBA00022833"/>
    </source>
</evidence>
<accession>A0AB40AFR3</accession>
<feature type="domain" description="C3H1-type" evidence="6">
    <location>
        <begin position="130"/>
        <end position="158"/>
    </location>
</feature>
<feature type="domain" description="C3H1-type" evidence="6">
    <location>
        <begin position="86"/>
        <end position="114"/>
    </location>
</feature>
<evidence type="ECO:0000256" key="2">
    <source>
        <dbReference type="ARBA" id="ARBA00022737"/>
    </source>
</evidence>
<dbReference type="PANTHER" id="PTHR12547">
    <property type="entry name" value="CCCH ZINC FINGER/TIS11-RELATED"/>
    <property type="match status" value="1"/>
</dbReference>
<dbReference type="InterPro" id="IPR036855">
    <property type="entry name" value="Znf_CCCH_sf"/>
</dbReference>
<evidence type="ECO:0000259" key="6">
    <source>
        <dbReference type="PROSITE" id="PS50103"/>
    </source>
</evidence>
<name>A0AB40AFR3_DIOCR</name>
<proteinExistence type="predicted"/>
<evidence type="ECO:0000256" key="5">
    <source>
        <dbReference type="PROSITE-ProRule" id="PRU00723"/>
    </source>
</evidence>
<evidence type="ECO:0000313" key="7">
    <source>
        <dbReference type="Proteomes" id="UP001515500"/>
    </source>
</evidence>
<dbReference type="GeneID" id="120249314"/>
<organism evidence="7 8">
    <name type="scientific">Dioscorea cayennensis subsp. rotundata</name>
    <name type="common">White Guinea yam</name>
    <name type="synonym">Dioscorea rotundata</name>
    <dbReference type="NCBI Taxonomy" id="55577"/>
    <lineage>
        <taxon>Eukaryota</taxon>
        <taxon>Viridiplantae</taxon>
        <taxon>Streptophyta</taxon>
        <taxon>Embryophyta</taxon>
        <taxon>Tracheophyta</taxon>
        <taxon>Spermatophyta</taxon>
        <taxon>Magnoliopsida</taxon>
        <taxon>Liliopsida</taxon>
        <taxon>Dioscoreales</taxon>
        <taxon>Dioscoreaceae</taxon>
        <taxon>Dioscorea</taxon>
    </lineage>
</organism>
<dbReference type="GO" id="GO:0051252">
    <property type="term" value="P:regulation of RNA metabolic process"/>
    <property type="evidence" value="ECO:0007669"/>
    <property type="project" value="UniProtKB-ARBA"/>
</dbReference>
<dbReference type="FunFam" id="4.10.1000.10:FF:000003">
    <property type="entry name" value="Zinc finger CCCH domain-containing protein"/>
    <property type="match status" value="1"/>
</dbReference>
<dbReference type="SUPFAM" id="SSF90229">
    <property type="entry name" value="CCCH zinc finger"/>
    <property type="match status" value="2"/>
</dbReference>
<keyword evidence="7" id="KW-1185">Reference proteome</keyword>
<dbReference type="InterPro" id="IPR045877">
    <property type="entry name" value="ZFP36-like"/>
</dbReference>
<dbReference type="RefSeq" id="XP_039113751.1">
    <property type="nucleotide sequence ID" value="XM_039257817.1"/>
</dbReference>
<dbReference type="GO" id="GO:0003729">
    <property type="term" value="F:mRNA binding"/>
    <property type="evidence" value="ECO:0007669"/>
    <property type="project" value="InterPro"/>
</dbReference>
<keyword evidence="1 5" id="KW-0479">Metal-binding</keyword>
<dbReference type="Gene3D" id="4.10.1000.10">
    <property type="entry name" value="Zinc finger, CCCH-type"/>
    <property type="match status" value="2"/>
</dbReference>
<dbReference type="SMART" id="SM00356">
    <property type="entry name" value="ZnF_C3H1"/>
    <property type="match status" value="2"/>
</dbReference>
<gene>
    <name evidence="8" type="primary">LOC120249314</name>
</gene>
<keyword evidence="4 5" id="KW-0862">Zinc</keyword>
<keyword evidence="2" id="KW-0677">Repeat</keyword>
<feature type="zinc finger region" description="C3H1-type" evidence="5">
    <location>
        <begin position="130"/>
        <end position="158"/>
    </location>
</feature>